<dbReference type="OrthoDB" id="9777271at2"/>
<evidence type="ECO:0000313" key="3">
    <source>
        <dbReference type="Proteomes" id="UP000198825"/>
    </source>
</evidence>
<gene>
    <name evidence="2" type="ORF">SAMN04488544_1142</name>
</gene>
<proteinExistence type="predicted"/>
<dbReference type="EMBL" id="LT629799">
    <property type="protein sequence ID" value="SDU86374.1"/>
    <property type="molecule type" value="Genomic_DNA"/>
</dbReference>
<reference evidence="3" key="1">
    <citation type="submission" date="2016-10" db="EMBL/GenBank/DDBJ databases">
        <authorList>
            <person name="Varghese N."/>
            <person name="Submissions S."/>
        </authorList>
    </citation>
    <scope>NUCLEOTIDE SEQUENCE [LARGE SCALE GENOMIC DNA]</scope>
    <source>
        <strain evidence="3">DSM 21743</strain>
    </source>
</reference>
<keyword evidence="3" id="KW-1185">Reference proteome</keyword>
<protein>
    <submittedName>
        <fullName evidence="2">CHAD domain-containing protein</fullName>
    </submittedName>
</protein>
<dbReference type="PANTHER" id="PTHR39339:SF1">
    <property type="entry name" value="CHAD DOMAIN-CONTAINING PROTEIN"/>
    <property type="match status" value="1"/>
</dbReference>
<dbReference type="Proteomes" id="UP000198825">
    <property type="component" value="Chromosome I"/>
</dbReference>
<dbReference type="STRING" id="546874.SAMN04488544_1142"/>
<evidence type="ECO:0000259" key="1">
    <source>
        <dbReference type="PROSITE" id="PS51708"/>
    </source>
</evidence>
<dbReference type="SMART" id="SM00880">
    <property type="entry name" value="CHAD"/>
    <property type="match status" value="1"/>
</dbReference>
<dbReference type="InterPro" id="IPR038186">
    <property type="entry name" value="CHAD_dom_sf"/>
</dbReference>
<dbReference type="RefSeq" id="WP_157719801.1">
    <property type="nucleotide sequence ID" value="NZ_LT629799.1"/>
</dbReference>
<sequence length="281" mass="31448">MKTLRDLVAAYLTEQLTVLVDAPAHVRAGEDVTHPTRVAVRRVRSTLRVFPELFEVPKAGRLDDELRWWAGLLGEVRDLDVQSARLGAALDTVPDELALGPLRRQLAELVDVRRGVALRTVHEALDSPRYRTFEVLLHAWRADPPFTAEADRPAKRAARYVTRADKKTHRRLVQASKAYRAGAADADELMHRARKAGKRHRYAVELAAPVLGKKADAIVKERKAFQELLGEHQDSVVAEGLLRELGVAAGATGENGFTWGLLHAREQEIARVIVKKLRHYL</sequence>
<dbReference type="Gene3D" id="1.40.20.10">
    <property type="entry name" value="CHAD domain"/>
    <property type="match status" value="1"/>
</dbReference>
<evidence type="ECO:0000313" key="2">
    <source>
        <dbReference type="EMBL" id="SDU86374.1"/>
    </source>
</evidence>
<dbReference type="AlphaFoldDB" id="A0A1H2LZR1"/>
<dbReference type="PROSITE" id="PS51708">
    <property type="entry name" value="CHAD"/>
    <property type="match status" value="1"/>
</dbReference>
<accession>A0A1H2LZR1</accession>
<name>A0A1H2LZR1_9ACTN</name>
<feature type="domain" description="CHAD" evidence="1">
    <location>
        <begin position="1"/>
        <end position="281"/>
    </location>
</feature>
<dbReference type="PANTHER" id="PTHR39339">
    <property type="entry name" value="SLR1444 PROTEIN"/>
    <property type="match status" value="1"/>
</dbReference>
<organism evidence="2 3">
    <name type="scientific">Microlunatus sagamiharensis</name>
    <dbReference type="NCBI Taxonomy" id="546874"/>
    <lineage>
        <taxon>Bacteria</taxon>
        <taxon>Bacillati</taxon>
        <taxon>Actinomycetota</taxon>
        <taxon>Actinomycetes</taxon>
        <taxon>Propionibacteriales</taxon>
        <taxon>Propionibacteriaceae</taxon>
        <taxon>Microlunatus</taxon>
    </lineage>
</organism>
<dbReference type="InterPro" id="IPR007899">
    <property type="entry name" value="CHAD_dom"/>
</dbReference>
<dbReference type="Pfam" id="PF05235">
    <property type="entry name" value="CHAD"/>
    <property type="match status" value="1"/>
</dbReference>